<evidence type="ECO:0000256" key="1">
    <source>
        <dbReference type="PROSITE-ProRule" id="PRU00047"/>
    </source>
</evidence>
<dbReference type="GO" id="GO:0008270">
    <property type="term" value="F:zinc ion binding"/>
    <property type="evidence" value="ECO:0007669"/>
    <property type="project" value="UniProtKB-KW"/>
</dbReference>
<reference evidence="4 5" key="1">
    <citation type="journal article" date="2022" name="Nat. Genet.">
        <title>Improved pea reference genome and pan-genome highlight genomic features and evolutionary characteristics.</title>
        <authorList>
            <person name="Yang T."/>
            <person name="Liu R."/>
            <person name="Luo Y."/>
            <person name="Hu S."/>
            <person name="Wang D."/>
            <person name="Wang C."/>
            <person name="Pandey M.K."/>
            <person name="Ge S."/>
            <person name="Xu Q."/>
            <person name="Li N."/>
            <person name="Li G."/>
            <person name="Huang Y."/>
            <person name="Saxena R.K."/>
            <person name="Ji Y."/>
            <person name="Li M."/>
            <person name="Yan X."/>
            <person name="He Y."/>
            <person name="Liu Y."/>
            <person name="Wang X."/>
            <person name="Xiang C."/>
            <person name="Varshney R.K."/>
            <person name="Ding H."/>
            <person name="Gao S."/>
            <person name="Zong X."/>
        </authorList>
    </citation>
    <scope>NUCLEOTIDE SEQUENCE [LARGE SCALE GENOMIC DNA]</scope>
    <source>
        <strain evidence="4 5">cv. Zhongwan 6</strain>
    </source>
</reference>
<feature type="region of interest" description="Disordered" evidence="2">
    <location>
        <begin position="346"/>
        <end position="380"/>
    </location>
</feature>
<dbReference type="PROSITE" id="PS50158">
    <property type="entry name" value="ZF_CCHC"/>
    <property type="match status" value="1"/>
</dbReference>
<feature type="domain" description="CCHC-type" evidence="3">
    <location>
        <begin position="96"/>
        <end position="110"/>
    </location>
</feature>
<dbReference type="InterPro" id="IPR036875">
    <property type="entry name" value="Znf_CCHC_sf"/>
</dbReference>
<evidence type="ECO:0000259" key="3">
    <source>
        <dbReference type="PROSITE" id="PS50158"/>
    </source>
</evidence>
<gene>
    <name evidence="4" type="ORF">KIW84_012053</name>
</gene>
<keyword evidence="5" id="KW-1185">Reference proteome</keyword>
<keyword evidence="1" id="KW-0863">Zinc-finger</keyword>
<dbReference type="Pfam" id="PF25597">
    <property type="entry name" value="SH3_retrovirus"/>
    <property type="match status" value="1"/>
</dbReference>
<protein>
    <recommendedName>
        <fullName evidence="3">CCHC-type domain-containing protein</fullName>
    </recommendedName>
</protein>
<dbReference type="InterPro" id="IPR001878">
    <property type="entry name" value="Znf_CCHC"/>
</dbReference>
<evidence type="ECO:0000313" key="5">
    <source>
        <dbReference type="Proteomes" id="UP001058974"/>
    </source>
</evidence>
<dbReference type="InterPro" id="IPR054722">
    <property type="entry name" value="PolX-like_BBD"/>
</dbReference>
<dbReference type="PANTHER" id="PTHR47592">
    <property type="entry name" value="PBF68 PROTEIN"/>
    <property type="match status" value="1"/>
</dbReference>
<dbReference type="EMBL" id="JAMSHJ010000001">
    <property type="protein sequence ID" value="KAI5443246.1"/>
    <property type="molecule type" value="Genomic_DNA"/>
</dbReference>
<organism evidence="4 5">
    <name type="scientific">Pisum sativum</name>
    <name type="common">Garden pea</name>
    <name type="synonym">Lathyrus oleraceus</name>
    <dbReference type="NCBI Taxonomy" id="3888"/>
    <lineage>
        <taxon>Eukaryota</taxon>
        <taxon>Viridiplantae</taxon>
        <taxon>Streptophyta</taxon>
        <taxon>Embryophyta</taxon>
        <taxon>Tracheophyta</taxon>
        <taxon>Spermatophyta</taxon>
        <taxon>Magnoliopsida</taxon>
        <taxon>eudicotyledons</taxon>
        <taxon>Gunneridae</taxon>
        <taxon>Pentapetalae</taxon>
        <taxon>rosids</taxon>
        <taxon>fabids</taxon>
        <taxon>Fabales</taxon>
        <taxon>Fabaceae</taxon>
        <taxon>Papilionoideae</taxon>
        <taxon>50 kb inversion clade</taxon>
        <taxon>NPAAA clade</taxon>
        <taxon>Hologalegina</taxon>
        <taxon>IRL clade</taxon>
        <taxon>Fabeae</taxon>
        <taxon>Lathyrus</taxon>
    </lineage>
</organism>
<dbReference type="GO" id="GO:0003676">
    <property type="term" value="F:nucleic acid binding"/>
    <property type="evidence" value="ECO:0007669"/>
    <property type="project" value="InterPro"/>
</dbReference>
<accession>A0A9D5BGM9</accession>
<dbReference type="Pfam" id="PF22936">
    <property type="entry name" value="Pol_BBD"/>
    <property type="match status" value="1"/>
</dbReference>
<evidence type="ECO:0000313" key="4">
    <source>
        <dbReference type="EMBL" id="KAI5443246.1"/>
    </source>
</evidence>
<dbReference type="Gene3D" id="4.10.60.10">
    <property type="entry name" value="Zinc finger, CCHC-type"/>
    <property type="match status" value="1"/>
</dbReference>
<name>A0A9D5BGM9_PEA</name>
<dbReference type="Gramene" id="Psat01G0205300-T1">
    <property type="protein sequence ID" value="KAI5443246.1"/>
    <property type="gene ID" value="KIW84_012053"/>
</dbReference>
<dbReference type="Proteomes" id="UP001058974">
    <property type="component" value="Chromosome 1"/>
</dbReference>
<dbReference type="PANTHER" id="PTHR47592:SF31">
    <property type="entry name" value="ZINC FINGER, CCHC-TYPE-RELATED"/>
    <property type="match status" value="1"/>
</dbReference>
<dbReference type="InterPro" id="IPR057670">
    <property type="entry name" value="SH3_retrovirus"/>
</dbReference>
<dbReference type="SUPFAM" id="SSF57756">
    <property type="entry name" value="Retrovirus zinc finger-like domains"/>
    <property type="match status" value="1"/>
</dbReference>
<keyword evidence="1" id="KW-0862">Zinc</keyword>
<sequence length="380" mass="42893">MLDSKPILAQVHELQVLVNKIKSVKIDIPEAFQKHLRIKEETKDREKTESSGFAKANVVAAKEKKKYDGMKNHLGPRKEHNKFKNSGGPKGTKNGCYVCGKPRHYARDCRHNKSKNEVNVVHADDDIIATVSEIMAIKGKVQGWWYDTCATVHVSYDKTAFKTYTEVNDGQEVQMGNKVRSKFVGIGPVELNFTSGKKVTLVNVLHVPDMNRNLVSGDLLGKSGIKFVYESGKLILTRNGIFVGKGYSAEGMIKLCTTDNIINEISNSAYMLESISLWHSRLAHIAYYKNMDPKRTKLGPRGIRCAFIGYASNSKAYRLLNLESNVIVESRDVEFFENLITKDKGPENPTIEESRDKDLTRIVETQSEPRRSKRAEKLRI</sequence>
<dbReference type="AlphaFoldDB" id="A0A9D5BGM9"/>
<keyword evidence="1" id="KW-0479">Metal-binding</keyword>
<evidence type="ECO:0000256" key="2">
    <source>
        <dbReference type="SAM" id="MobiDB-lite"/>
    </source>
</evidence>
<dbReference type="SMART" id="SM00343">
    <property type="entry name" value="ZnF_C2HC"/>
    <property type="match status" value="1"/>
</dbReference>
<proteinExistence type="predicted"/>
<comment type="caution">
    <text evidence="4">The sequence shown here is derived from an EMBL/GenBank/DDBJ whole genome shotgun (WGS) entry which is preliminary data.</text>
</comment>